<sequence length="81" mass="7988">MAGVDVLVVAGAWALGSVAVSLAVGAVVSRAQGPSEARATQGPRPSVPVLALAVAARHEDAPRALALPAPRTSAERLSPTA</sequence>
<evidence type="ECO:0000313" key="3">
    <source>
        <dbReference type="Proteomes" id="UP000321234"/>
    </source>
</evidence>
<comment type="caution">
    <text evidence="2">The sequence shown here is derived from an EMBL/GenBank/DDBJ whole genome shotgun (WGS) entry which is preliminary data.</text>
</comment>
<protein>
    <submittedName>
        <fullName evidence="2">Uncharacterized protein</fullName>
    </submittedName>
</protein>
<keyword evidence="3" id="KW-1185">Reference proteome</keyword>
<name>A0A5C8ZFB6_9ACTN</name>
<dbReference type="AlphaFoldDB" id="A0A5C8ZFB6"/>
<keyword evidence="1" id="KW-0812">Transmembrane</keyword>
<feature type="transmembrane region" description="Helical" evidence="1">
    <location>
        <begin position="6"/>
        <end position="28"/>
    </location>
</feature>
<evidence type="ECO:0000256" key="1">
    <source>
        <dbReference type="SAM" id="Phobius"/>
    </source>
</evidence>
<evidence type="ECO:0000313" key="2">
    <source>
        <dbReference type="EMBL" id="TXR56184.1"/>
    </source>
</evidence>
<keyword evidence="1" id="KW-0472">Membrane</keyword>
<organism evidence="2 3">
    <name type="scientific">Quadrisphaera setariae</name>
    <dbReference type="NCBI Taxonomy" id="2593304"/>
    <lineage>
        <taxon>Bacteria</taxon>
        <taxon>Bacillati</taxon>
        <taxon>Actinomycetota</taxon>
        <taxon>Actinomycetes</taxon>
        <taxon>Kineosporiales</taxon>
        <taxon>Kineosporiaceae</taxon>
        <taxon>Quadrisphaera</taxon>
    </lineage>
</organism>
<keyword evidence="1" id="KW-1133">Transmembrane helix</keyword>
<dbReference type="Proteomes" id="UP000321234">
    <property type="component" value="Unassembled WGS sequence"/>
</dbReference>
<accession>A0A5C8ZFB6</accession>
<proteinExistence type="predicted"/>
<gene>
    <name evidence="2" type="ORF">FMM08_12260</name>
</gene>
<dbReference type="RefSeq" id="WP_147926616.1">
    <property type="nucleotide sequence ID" value="NZ_VKAC01000006.1"/>
</dbReference>
<reference evidence="2 3" key="1">
    <citation type="submission" date="2019-07" db="EMBL/GenBank/DDBJ databases">
        <title>Quadrisphaera sp. strain DD2A genome sequencing and assembly.</title>
        <authorList>
            <person name="Kim I."/>
        </authorList>
    </citation>
    <scope>NUCLEOTIDE SEQUENCE [LARGE SCALE GENOMIC DNA]</scope>
    <source>
        <strain evidence="2 3">DD2A</strain>
    </source>
</reference>
<dbReference type="EMBL" id="VKAC01000006">
    <property type="protein sequence ID" value="TXR56184.1"/>
    <property type="molecule type" value="Genomic_DNA"/>
</dbReference>